<dbReference type="InterPro" id="IPR006120">
    <property type="entry name" value="Resolvase_HTH_dom"/>
</dbReference>
<gene>
    <name evidence="2" type="ORF">C7B43_21345</name>
</gene>
<dbReference type="GO" id="GO:0000150">
    <property type="term" value="F:DNA strand exchange activity"/>
    <property type="evidence" value="ECO:0007669"/>
    <property type="project" value="InterPro"/>
</dbReference>
<proteinExistence type="predicted"/>
<sequence>MARQLLAAPDQWITAVCQMLRVSRETLYRYLKK</sequence>
<dbReference type="Pfam" id="PF02796">
    <property type="entry name" value="HTH_7"/>
    <property type="match status" value="1"/>
</dbReference>
<feature type="domain" description="Resolvase HTH" evidence="1">
    <location>
        <begin position="2"/>
        <end position="33"/>
    </location>
</feature>
<name>A0A2T2WGK2_9FIRM</name>
<dbReference type="AlphaFoldDB" id="A0A2T2WGK2"/>
<comment type="caution">
    <text evidence="2">The sequence shown here is derived from an EMBL/GenBank/DDBJ whole genome shotgun (WGS) entry which is preliminary data.</text>
</comment>
<evidence type="ECO:0000259" key="1">
    <source>
        <dbReference type="Pfam" id="PF02796"/>
    </source>
</evidence>
<dbReference type="Proteomes" id="UP000242699">
    <property type="component" value="Unassembled WGS sequence"/>
</dbReference>
<protein>
    <recommendedName>
        <fullName evidence="1">Resolvase HTH domain-containing protein</fullName>
    </recommendedName>
</protein>
<accession>A0A2T2WGK2</accession>
<evidence type="ECO:0000313" key="3">
    <source>
        <dbReference type="Proteomes" id="UP000242699"/>
    </source>
</evidence>
<organism evidence="2 3">
    <name type="scientific">Sulfobacillus benefaciens</name>
    <dbReference type="NCBI Taxonomy" id="453960"/>
    <lineage>
        <taxon>Bacteria</taxon>
        <taxon>Bacillati</taxon>
        <taxon>Bacillota</taxon>
        <taxon>Clostridia</taxon>
        <taxon>Eubacteriales</taxon>
        <taxon>Clostridiales Family XVII. Incertae Sedis</taxon>
        <taxon>Sulfobacillus</taxon>
    </lineage>
</organism>
<reference evidence="2 3" key="1">
    <citation type="journal article" date="2014" name="BMC Genomics">
        <title>Comparison of environmental and isolate Sulfobacillus genomes reveals diverse carbon, sulfur, nitrogen, and hydrogen metabolisms.</title>
        <authorList>
            <person name="Justice N.B."/>
            <person name="Norman A."/>
            <person name="Brown C.T."/>
            <person name="Singh A."/>
            <person name="Thomas B.C."/>
            <person name="Banfield J.F."/>
        </authorList>
    </citation>
    <scope>NUCLEOTIDE SEQUENCE [LARGE SCALE GENOMIC DNA]</scope>
    <source>
        <strain evidence="2">AMDSBA1</strain>
    </source>
</reference>
<dbReference type="EMBL" id="PXYT01000136">
    <property type="protein sequence ID" value="PSR21365.1"/>
    <property type="molecule type" value="Genomic_DNA"/>
</dbReference>
<dbReference type="GO" id="GO:0003677">
    <property type="term" value="F:DNA binding"/>
    <property type="evidence" value="ECO:0007669"/>
    <property type="project" value="InterPro"/>
</dbReference>
<evidence type="ECO:0000313" key="2">
    <source>
        <dbReference type="EMBL" id="PSR21365.1"/>
    </source>
</evidence>